<name>A0A699HML4_TANCI</name>
<evidence type="ECO:0000313" key="1">
    <source>
        <dbReference type="EMBL" id="GEY36653.1"/>
    </source>
</evidence>
<proteinExistence type="predicted"/>
<dbReference type="EMBL" id="BKCJ010172610">
    <property type="protein sequence ID" value="GEY36653.1"/>
    <property type="molecule type" value="Genomic_DNA"/>
</dbReference>
<gene>
    <name evidence="1" type="ORF">Tci_408627</name>
</gene>
<accession>A0A699HML4</accession>
<reference evidence="1" key="1">
    <citation type="journal article" date="2019" name="Sci. Rep.">
        <title>Draft genome of Tanacetum cinerariifolium, the natural source of mosquito coil.</title>
        <authorList>
            <person name="Yamashiro T."/>
            <person name="Shiraishi A."/>
            <person name="Satake H."/>
            <person name="Nakayama K."/>
        </authorList>
    </citation>
    <scope>NUCLEOTIDE SEQUENCE</scope>
</reference>
<dbReference type="AlphaFoldDB" id="A0A699HML4"/>
<sequence>MSSSHISIYSDSNDESTNSYVSYIILSDSEAEDTASPIGLAPPSPDYIPALPDYAPASNTKTEPFKAQTSPNYTLDLDTLRVVWHVESFEISVRLHTLGPHMIREVHEGELYKIIDASDHSLIQTAKGTNLHSLESSGSKSLSKYSWMGVIQLSSSLVSTYRTSFSSIDLLARTSTSTSLISLTAGDVLSCRVNYLIIKFTFRFSRQNLKQHFNEQCTWSRWSLCLRDWHRTRRPQHRNNPKSDKVPFKSKSSCLSNNLEKIEENHRTKKFMEKMNVTLDEPSAMACNQMSDCNPFFK</sequence>
<organism evidence="1">
    <name type="scientific">Tanacetum cinerariifolium</name>
    <name type="common">Dalmatian daisy</name>
    <name type="synonym">Chrysanthemum cinerariifolium</name>
    <dbReference type="NCBI Taxonomy" id="118510"/>
    <lineage>
        <taxon>Eukaryota</taxon>
        <taxon>Viridiplantae</taxon>
        <taxon>Streptophyta</taxon>
        <taxon>Embryophyta</taxon>
        <taxon>Tracheophyta</taxon>
        <taxon>Spermatophyta</taxon>
        <taxon>Magnoliopsida</taxon>
        <taxon>eudicotyledons</taxon>
        <taxon>Gunneridae</taxon>
        <taxon>Pentapetalae</taxon>
        <taxon>asterids</taxon>
        <taxon>campanulids</taxon>
        <taxon>Asterales</taxon>
        <taxon>Asteraceae</taxon>
        <taxon>Asteroideae</taxon>
        <taxon>Anthemideae</taxon>
        <taxon>Anthemidinae</taxon>
        <taxon>Tanacetum</taxon>
    </lineage>
</organism>
<comment type="caution">
    <text evidence="1">The sequence shown here is derived from an EMBL/GenBank/DDBJ whole genome shotgun (WGS) entry which is preliminary data.</text>
</comment>
<protein>
    <submittedName>
        <fullName evidence="1">Uncharacterized protein</fullName>
    </submittedName>
</protein>